<evidence type="ECO:0000313" key="2">
    <source>
        <dbReference type="Proteomes" id="UP000257136"/>
    </source>
</evidence>
<accession>A0A3E0ENJ1</accession>
<dbReference type="AlphaFoldDB" id="A0A3E0ENJ1"/>
<evidence type="ECO:0000313" key="1">
    <source>
        <dbReference type="EMBL" id="REG99731.1"/>
    </source>
</evidence>
<dbReference type="PANTHER" id="PTHR38460">
    <property type="entry name" value="TAUTOMERASE YOLI-RELATED"/>
    <property type="match status" value="1"/>
</dbReference>
<dbReference type="InterPro" id="IPR037479">
    <property type="entry name" value="Tauto_MSAD"/>
</dbReference>
<protein>
    <submittedName>
        <fullName evidence="1">Tautomerase-like protein</fullName>
    </submittedName>
</protein>
<dbReference type="Pfam" id="PF14552">
    <property type="entry name" value="Tautomerase_2"/>
    <property type="match status" value="1"/>
</dbReference>
<dbReference type="PANTHER" id="PTHR38460:SF1">
    <property type="entry name" value="TAUTOMERASE YOLI-RELATED"/>
    <property type="match status" value="1"/>
</dbReference>
<name>A0A3E0ENJ1_9FLAO</name>
<reference evidence="1 2" key="1">
    <citation type="submission" date="2018-08" db="EMBL/GenBank/DDBJ databases">
        <title>Genomic Encyclopedia of Archaeal and Bacterial Type Strains, Phase II (KMG-II): from individual species to whole genera.</title>
        <authorList>
            <person name="Goeker M."/>
        </authorList>
    </citation>
    <scope>NUCLEOTIDE SEQUENCE [LARGE SCALE GENOMIC DNA]</scope>
    <source>
        <strain evidence="1 2">DSM 100880</strain>
    </source>
</reference>
<dbReference type="SUPFAM" id="SSF55331">
    <property type="entry name" value="Tautomerase/MIF"/>
    <property type="match status" value="1"/>
</dbReference>
<dbReference type="InterPro" id="IPR014347">
    <property type="entry name" value="Tautomerase/MIF_sf"/>
</dbReference>
<gene>
    <name evidence="1" type="ORF">C8P67_104365</name>
</gene>
<sequence>MGQIKIFGIKKELHPIREKISKILSECMFEAFQFPKEKKAHRFIYIDEDSFFYFEGRTSKHTIIEINAFEGRSIEAKKKLYQLIFEKFEKELQISAMDVEITIFETPMHNWGIRGKSGNELMLNYKVNI</sequence>
<dbReference type="OrthoDB" id="9804765at2"/>
<dbReference type="EMBL" id="QUNI01000004">
    <property type="protein sequence ID" value="REG99731.1"/>
    <property type="molecule type" value="Genomic_DNA"/>
</dbReference>
<organism evidence="1 2">
    <name type="scientific">Flavobacterium aquicola</name>
    <dbReference type="NCBI Taxonomy" id="1682742"/>
    <lineage>
        <taxon>Bacteria</taxon>
        <taxon>Pseudomonadati</taxon>
        <taxon>Bacteroidota</taxon>
        <taxon>Flavobacteriia</taxon>
        <taxon>Flavobacteriales</taxon>
        <taxon>Flavobacteriaceae</taxon>
        <taxon>Flavobacterium</taxon>
    </lineage>
</organism>
<dbReference type="RefSeq" id="WP_115812600.1">
    <property type="nucleotide sequence ID" value="NZ_QUNI01000004.1"/>
</dbReference>
<dbReference type="Proteomes" id="UP000257136">
    <property type="component" value="Unassembled WGS sequence"/>
</dbReference>
<dbReference type="Gene3D" id="3.30.429.10">
    <property type="entry name" value="Macrophage Migration Inhibitory Factor"/>
    <property type="match status" value="1"/>
</dbReference>
<comment type="caution">
    <text evidence="1">The sequence shown here is derived from an EMBL/GenBank/DDBJ whole genome shotgun (WGS) entry which is preliminary data.</text>
</comment>
<proteinExistence type="predicted"/>
<keyword evidence="2" id="KW-1185">Reference proteome</keyword>